<feature type="chain" id="PRO_5046652863" evidence="1">
    <location>
        <begin position="21"/>
        <end position="129"/>
    </location>
</feature>
<proteinExistence type="predicted"/>
<evidence type="ECO:0000313" key="3">
    <source>
        <dbReference type="Proteomes" id="UP001055101"/>
    </source>
</evidence>
<dbReference type="EMBL" id="BPRA01000006">
    <property type="protein sequence ID" value="GJE54998.1"/>
    <property type="molecule type" value="Genomic_DNA"/>
</dbReference>
<evidence type="ECO:0000313" key="2">
    <source>
        <dbReference type="EMBL" id="GJE54998.1"/>
    </source>
</evidence>
<dbReference type="Proteomes" id="UP001055101">
    <property type="component" value="Unassembled WGS sequence"/>
</dbReference>
<comment type="caution">
    <text evidence="2">The sequence shown here is derived from an EMBL/GenBank/DDBJ whole genome shotgun (WGS) entry which is preliminary data.</text>
</comment>
<gene>
    <name evidence="2" type="ORF">EKPJFOCH_1484</name>
</gene>
<evidence type="ECO:0000256" key="1">
    <source>
        <dbReference type="SAM" id="SignalP"/>
    </source>
</evidence>
<keyword evidence="1" id="KW-0732">Signal</keyword>
<name>A0ABQ4TMD9_9HYPH</name>
<sequence>MRTGLSIAALVLAAALPAAAQAPPRPADPMPPVISCASLANLRTVLRDAKDEAAAAIPAITDPKSDLGCSVLDRKAVTGVADFVALNGRAYECLSLQGTAICHWTVAGSATAAPVRPAPAAPPQGKPKR</sequence>
<reference evidence="2" key="2">
    <citation type="submission" date="2021-08" db="EMBL/GenBank/DDBJ databases">
        <authorList>
            <person name="Tani A."/>
            <person name="Ola A."/>
            <person name="Ogura Y."/>
            <person name="Katsura K."/>
            <person name="Hayashi T."/>
        </authorList>
    </citation>
    <scope>NUCLEOTIDE SEQUENCE</scope>
    <source>
        <strain evidence="2">DSM 23674</strain>
    </source>
</reference>
<protein>
    <submittedName>
        <fullName evidence="2">Uncharacterized protein</fullName>
    </submittedName>
</protein>
<feature type="signal peptide" evidence="1">
    <location>
        <begin position="1"/>
        <end position="20"/>
    </location>
</feature>
<keyword evidence="3" id="KW-1185">Reference proteome</keyword>
<reference evidence="2" key="1">
    <citation type="journal article" date="2021" name="Front. Microbiol.">
        <title>Comprehensive Comparative Genomics and Phenotyping of Methylobacterium Species.</title>
        <authorList>
            <person name="Alessa O."/>
            <person name="Ogura Y."/>
            <person name="Fujitani Y."/>
            <person name="Takami H."/>
            <person name="Hayashi T."/>
            <person name="Sahin N."/>
            <person name="Tani A."/>
        </authorList>
    </citation>
    <scope>NUCLEOTIDE SEQUENCE</scope>
    <source>
        <strain evidence="2">DSM 23674</strain>
    </source>
</reference>
<accession>A0ABQ4TMD9</accession>
<dbReference type="RefSeq" id="WP_238231381.1">
    <property type="nucleotide sequence ID" value="NZ_BPRA01000006.1"/>
</dbReference>
<organism evidence="2 3">
    <name type="scientific">Methylobacterium thuringiense</name>
    <dbReference type="NCBI Taxonomy" id="1003091"/>
    <lineage>
        <taxon>Bacteria</taxon>
        <taxon>Pseudomonadati</taxon>
        <taxon>Pseudomonadota</taxon>
        <taxon>Alphaproteobacteria</taxon>
        <taxon>Hyphomicrobiales</taxon>
        <taxon>Methylobacteriaceae</taxon>
        <taxon>Methylobacterium</taxon>
    </lineage>
</organism>